<name>A0A2B8BP30_9PROT</name>
<dbReference type="RefSeq" id="WP_098734659.1">
    <property type="nucleotide sequence ID" value="NZ_PDKW01000036.1"/>
</dbReference>
<comment type="caution">
    <text evidence="1">The sequence shown here is derived from an EMBL/GenBank/DDBJ whole genome shotgun (WGS) entry which is preliminary data.</text>
</comment>
<gene>
    <name evidence="1" type="ORF">CRT60_01370</name>
</gene>
<dbReference type="Pfam" id="PF13469">
    <property type="entry name" value="Sulfotransfer_3"/>
    <property type="match status" value="1"/>
</dbReference>
<organism evidence="1 2">
    <name type="scientific">Azospirillum palustre</name>
    <dbReference type="NCBI Taxonomy" id="2044885"/>
    <lineage>
        <taxon>Bacteria</taxon>
        <taxon>Pseudomonadati</taxon>
        <taxon>Pseudomonadota</taxon>
        <taxon>Alphaproteobacteria</taxon>
        <taxon>Rhodospirillales</taxon>
        <taxon>Azospirillaceae</taxon>
        <taxon>Azospirillum</taxon>
    </lineage>
</organism>
<dbReference type="EMBL" id="PDKW01000036">
    <property type="protein sequence ID" value="PGH59308.1"/>
    <property type="molecule type" value="Genomic_DNA"/>
</dbReference>
<protein>
    <submittedName>
        <fullName evidence="1">Uncharacterized protein</fullName>
    </submittedName>
</protein>
<proteinExistence type="predicted"/>
<keyword evidence="2" id="KW-1185">Reference proteome</keyword>
<evidence type="ECO:0000313" key="1">
    <source>
        <dbReference type="EMBL" id="PGH59308.1"/>
    </source>
</evidence>
<sequence length="789" mass="86530">MGNLPRLSIALAIEAQNEDAASRPLLALTLASLREQIAESELDAEILVAVWGGRADAFGLDREAVWPASLDGLDLRIVTVPDEVIAEYVPESQRHARFSLRALNVAIRRARAPRILCLLPGVVLSPGLLDAVVAGADDELCFSRTAHLPASSLPGWPDAGEGAMHLQGLASALALDGRHHLRRFHETHRDASRRGYLYGAMRMVSARRFMLAPTKVFHTLRGLPEWELRVENLGFMTMFQAFNHGIPVRFLSPDKAHWQVGAGTAKETPDPLDALELCATAADGSRMPLHIGYSARGWPTVNHAIDAFAWLRRNGYFDDVRIERCFAQNGDGGPFDILARGVAGQFPATLQANDADWGLGSLQLPETKPQVHAALKGRSTVRYSGGSTPLPGRKDLEHVLSLPVAQLFATGRSGTTVLHAHLDGHPEVLHIPYAFFFPRLLRAGQERYDPIAACERVLTEHWAAPLFDTAVSPHTGGRLGADCRTVVRVDRRTFRQAVRAIAGSAPMTERELFCTFHLAYAWCLGSDPKSAKVLLHHLHHGDWLFPDRLIETANINPLRSRECAYPFPADSYVVPVRHPVSALISYKHFADAVGHTPEERAELHERYLRLLVQDWVRTDILRRQSTPVLFLQLEAVKRDTPRAVQDLCRHLGIDPTHPALGSMTFYGLPWHGDPYGKPSTGLRAEPSDSQADAVDIAFLLALIGDLAEQQGYPLGCSAFSPELALATVRSSFDVPGPRWGDRVPYAEKHREARIAFAQAIIAQRSALAGGAGLSPIGQNPDPIGSIQSS</sequence>
<accession>A0A2B8BP30</accession>
<dbReference type="AlphaFoldDB" id="A0A2B8BP30"/>
<dbReference type="InterPro" id="IPR027417">
    <property type="entry name" value="P-loop_NTPase"/>
</dbReference>
<dbReference type="SUPFAM" id="SSF52540">
    <property type="entry name" value="P-loop containing nucleoside triphosphate hydrolases"/>
    <property type="match status" value="1"/>
</dbReference>
<dbReference type="Proteomes" id="UP000225379">
    <property type="component" value="Unassembled WGS sequence"/>
</dbReference>
<evidence type="ECO:0000313" key="2">
    <source>
        <dbReference type="Proteomes" id="UP000225379"/>
    </source>
</evidence>
<dbReference type="Gene3D" id="3.40.50.300">
    <property type="entry name" value="P-loop containing nucleotide triphosphate hydrolases"/>
    <property type="match status" value="1"/>
</dbReference>
<reference evidence="2" key="1">
    <citation type="submission" date="2017-10" db="EMBL/GenBank/DDBJ databases">
        <authorList>
            <person name="Kravchenko I.K."/>
            <person name="Grouzdev D.S."/>
        </authorList>
    </citation>
    <scope>NUCLEOTIDE SEQUENCE [LARGE SCALE GENOMIC DNA]</scope>
    <source>
        <strain evidence="2">B2</strain>
    </source>
</reference>